<evidence type="ECO:0008006" key="2">
    <source>
        <dbReference type="Google" id="ProtNLM"/>
    </source>
</evidence>
<sequence length="428" mass="51109">NILIELWVEACKKFVEMKEKRYLLQSLEKLDTHLKMPQTSAQIFHYFYTCNLLWQFKSMFFSLEQRDFWRMMFYRALFEEKNFKIAQKIILYLEKDFSKLIKDVVSLYNEVEPLNNQIYSFKDGDNSLRLDFESFSIKNMVLRINSKGMISYRMFSTDHQILEGNITNEYWNDTQILDIYNELFYETEKKKFMFNLNEFGEMLHIFLPKLIRDFFKSFKIESLKAIPQIYFVMDNMTIPFDLIYDNNFFLLKYSIGYKIGEIPLGGFSFEQESLNEPASEQANRKFNVLIIDAINSTSPLKWNEELKRKELIYPFIAGANEVNYIINFFNNVENINQITTLIGPNSTREKFLDHFSKDFYHIIIFVGNIFYSKWSPNDSYLLANDNEIITFKEINNALSQNNSNLQPLLFFNTQIFDIEGQKLKNVLK</sequence>
<gene>
    <name evidence="1" type="ORF">S03H2_13433</name>
</gene>
<feature type="non-terminal residue" evidence="1">
    <location>
        <position position="428"/>
    </location>
</feature>
<comment type="caution">
    <text evidence="1">The sequence shown here is derived from an EMBL/GenBank/DDBJ whole genome shotgun (WGS) entry which is preliminary data.</text>
</comment>
<organism evidence="1">
    <name type="scientific">marine sediment metagenome</name>
    <dbReference type="NCBI Taxonomy" id="412755"/>
    <lineage>
        <taxon>unclassified sequences</taxon>
        <taxon>metagenomes</taxon>
        <taxon>ecological metagenomes</taxon>
    </lineage>
</organism>
<dbReference type="AlphaFoldDB" id="X1FXP8"/>
<dbReference type="EMBL" id="BARU01006819">
    <property type="protein sequence ID" value="GAH37335.1"/>
    <property type="molecule type" value="Genomic_DNA"/>
</dbReference>
<evidence type="ECO:0000313" key="1">
    <source>
        <dbReference type="EMBL" id="GAH37335.1"/>
    </source>
</evidence>
<proteinExistence type="predicted"/>
<protein>
    <recommendedName>
        <fullName evidence="2">CHAT domain-containing protein</fullName>
    </recommendedName>
</protein>
<name>X1FXP8_9ZZZZ</name>
<accession>X1FXP8</accession>
<feature type="non-terminal residue" evidence="1">
    <location>
        <position position="1"/>
    </location>
</feature>
<reference evidence="1" key="1">
    <citation type="journal article" date="2014" name="Front. Microbiol.">
        <title>High frequency of phylogenetically diverse reductive dehalogenase-homologous genes in deep subseafloor sedimentary metagenomes.</title>
        <authorList>
            <person name="Kawai M."/>
            <person name="Futagami T."/>
            <person name="Toyoda A."/>
            <person name="Takaki Y."/>
            <person name="Nishi S."/>
            <person name="Hori S."/>
            <person name="Arai W."/>
            <person name="Tsubouchi T."/>
            <person name="Morono Y."/>
            <person name="Uchiyama I."/>
            <person name="Ito T."/>
            <person name="Fujiyama A."/>
            <person name="Inagaki F."/>
            <person name="Takami H."/>
        </authorList>
    </citation>
    <scope>NUCLEOTIDE SEQUENCE</scope>
    <source>
        <strain evidence="1">Expedition CK06-06</strain>
    </source>
</reference>